<evidence type="ECO:0000259" key="2">
    <source>
        <dbReference type="Pfam" id="PF23213"/>
    </source>
</evidence>
<organism evidence="3 4">
    <name type="scientific">Rhodococcus indonesiensis</name>
    <dbReference type="NCBI Taxonomy" id="3055869"/>
    <lineage>
        <taxon>Bacteria</taxon>
        <taxon>Bacillati</taxon>
        <taxon>Actinomycetota</taxon>
        <taxon>Actinomycetes</taxon>
        <taxon>Mycobacteriales</taxon>
        <taxon>Nocardiaceae</taxon>
        <taxon>Rhodococcus</taxon>
    </lineage>
</organism>
<evidence type="ECO:0000313" key="4">
    <source>
        <dbReference type="Proteomes" id="UP001233164"/>
    </source>
</evidence>
<proteinExistence type="predicted"/>
<dbReference type="Pfam" id="PF23212">
    <property type="entry name" value="DUF7064"/>
    <property type="match status" value="1"/>
</dbReference>
<reference evidence="3 4" key="1">
    <citation type="submission" date="2023-06" db="EMBL/GenBank/DDBJ databases">
        <title>Rhodococcus indonesiensis sp. nov a new member of the Rhodococcus ruber lineage isolated from a sediment of neutral hot spring.</title>
        <authorList>
            <person name="Kusuma A.B."/>
            <person name="Fenylestari G."/>
            <person name="Ammar F."/>
            <person name="Nouioui I."/>
            <person name="Goodfellow M."/>
        </authorList>
    </citation>
    <scope>NUCLEOTIDE SEQUENCE [LARGE SCALE GENOMIC DNA]</scope>
    <source>
        <strain evidence="3 4">CSLK01-03</strain>
    </source>
</reference>
<accession>A0ABT7RRV4</accession>
<name>A0ABT7RRV4_9NOCA</name>
<keyword evidence="4" id="KW-1185">Reference proteome</keyword>
<dbReference type="InterPro" id="IPR055493">
    <property type="entry name" value="DUF7065"/>
</dbReference>
<dbReference type="InterPro" id="IPR055492">
    <property type="entry name" value="DUF7064"/>
</dbReference>
<comment type="caution">
    <text evidence="3">The sequence shown here is derived from an EMBL/GenBank/DDBJ whole genome shotgun (WGS) entry which is preliminary data.</text>
</comment>
<dbReference type="RefSeq" id="WP_289380691.1">
    <property type="nucleotide sequence ID" value="NZ_JAUBOF010000082.1"/>
</dbReference>
<dbReference type="SUPFAM" id="SSF159245">
    <property type="entry name" value="AttH-like"/>
    <property type="match status" value="1"/>
</dbReference>
<gene>
    <name evidence="3" type="ORF">QT969_18955</name>
</gene>
<evidence type="ECO:0000259" key="1">
    <source>
        <dbReference type="Pfam" id="PF23212"/>
    </source>
</evidence>
<evidence type="ECO:0008006" key="5">
    <source>
        <dbReference type="Google" id="ProtNLM"/>
    </source>
</evidence>
<sequence length="347" mass="39290">MTDIDDPSVPPNSTARKPMINYTDTEFHPRDLTDRTWTETTVLIISVPEAGILGNAYVLARPNLGVTLSSVILGQGFCRQPYEVDFTDPQMHLPCPESFSNYSLENGLTVSSDGPRNYRMQYKNALGAASFDLTFEGLHDPFDPHDPDQNPLLEIDRATSNDSRKGDEWENGHFEVKGRIRGELELRGKTYQVESYEGMDHSWGPRSEIGTRSVSWVSINFGEEFAMHMAVPMRIERGQVFYDKIRFGYVVDHGEVHGLVDGTIRAERVDMLAFSNHVTATDVRGKKHEFFGSAIAGHPWYTFNPSHVCYQSLFRYERGTAVGYGEMGDIFGLDYLAERMSRHGREK</sequence>
<dbReference type="Proteomes" id="UP001233164">
    <property type="component" value="Unassembled WGS sequence"/>
</dbReference>
<protein>
    <recommendedName>
        <fullName evidence="5">DUF2804 domain-containing protein</fullName>
    </recommendedName>
</protein>
<dbReference type="EMBL" id="JAUBOF010000082">
    <property type="protein sequence ID" value="MDM7490368.1"/>
    <property type="molecule type" value="Genomic_DNA"/>
</dbReference>
<evidence type="ECO:0000313" key="3">
    <source>
        <dbReference type="EMBL" id="MDM7490368.1"/>
    </source>
</evidence>
<feature type="domain" description="DUF7064" evidence="1">
    <location>
        <begin position="211"/>
        <end position="326"/>
    </location>
</feature>
<dbReference type="Pfam" id="PF23213">
    <property type="entry name" value="DUF7065"/>
    <property type="match status" value="1"/>
</dbReference>
<feature type="domain" description="DUF7065" evidence="2">
    <location>
        <begin position="168"/>
        <end position="206"/>
    </location>
</feature>